<dbReference type="GO" id="GO:0009103">
    <property type="term" value="P:lipopolysaccharide biosynthetic process"/>
    <property type="evidence" value="ECO:0007669"/>
    <property type="project" value="TreeGrafter"/>
</dbReference>
<sequence length="371" mass="42579">MMKILINATALSDRGGFSVIAACLEDLAGAGDYFSKNDIRITAYVSRVELLEYERSWIDVRVTQTPKKSPAHQWWFERRVLRREMKDHDVFLSLQNTPLGGIDKPQYCLMHQPIPFSDVRPGELEWKNLLKYKLLMPQVVKRAMPRMNGIFVQTDWMKEAVQKRYDGHPPIHVMRPKPVDMTKHQAPLSARQDQSIAQSRGTRLVYVTNQEKYKNNARLIEAVQEYNQQAEHPVDLFLTVEGSDEPGIHYLGKVNYEAMHTLYTSMDALVFPSLMETFGLPIVEARQSGLPVLLADLPYGREHHNKGKTLLFDPRSTGSMMKSFREIQESDIRRPLPAVKETGNDYVEFIQTIQADQEKMSPRSGEYPDAG</sequence>
<dbReference type="InterPro" id="IPR001296">
    <property type="entry name" value="Glyco_trans_1"/>
</dbReference>
<dbReference type="SUPFAM" id="SSF53756">
    <property type="entry name" value="UDP-Glycosyltransferase/glycogen phosphorylase"/>
    <property type="match status" value="1"/>
</dbReference>
<evidence type="ECO:0000313" key="3">
    <source>
        <dbReference type="EMBL" id="SDW43061.1"/>
    </source>
</evidence>
<keyword evidence="4" id="KW-1185">Reference proteome</keyword>
<protein>
    <submittedName>
        <fullName evidence="3">Glycosyltransferase involved in cell wall bisynthesis</fullName>
    </submittedName>
</protein>
<dbReference type="PANTHER" id="PTHR46401">
    <property type="entry name" value="GLYCOSYLTRANSFERASE WBBK-RELATED"/>
    <property type="match status" value="1"/>
</dbReference>
<gene>
    <name evidence="3" type="ORF">SAMN05421781_1397</name>
</gene>
<evidence type="ECO:0000313" key="4">
    <source>
        <dbReference type="Proteomes" id="UP000199488"/>
    </source>
</evidence>
<evidence type="ECO:0000259" key="2">
    <source>
        <dbReference type="Pfam" id="PF00534"/>
    </source>
</evidence>
<dbReference type="PANTHER" id="PTHR46401:SF2">
    <property type="entry name" value="GLYCOSYLTRANSFERASE WBBK-RELATED"/>
    <property type="match status" value="1"/>
</dbReference>
<dbReference type="AlphaFoldDB" id="A0A1H2TGL9"/>
<proteinExistence type="predicted"/>
<dbReference type="Proteomes" id="UP000199488">
    <property type="component" value="Unassembled WGS sequence"/>
</dbReference>
<dbReference type="Pfam" id="PF00534">
    <property type="entry name" value="Glycos_transf_1"/>
    <property type="match status" value="1"/>
</dbReference>
<feature type="domain" description="Glycosyl transferase family 1" evidence="2">
    <location>
        <begin position="204"/>
        <end position="330"/>
    </location>
</feature>
<dbReference type="OrthoDB" id="9775208at2"/>
<dbReference type="STRING" id="1122204.SAMN05421781_1397"/>
<keyword evidence="1 3" id="KW-0808">Transferase</keyword>
<organism evidence="3 4">
    <name type="scientific">Marinococcus luteus</name>
    <dbReference type="NCBI Taxonomy" id="1122204"/>
    <lineage>
        <taxon>Bacteria</taxon>
        <taxon>Bacillati</taxon>
        <taxon>Bacillota</taxon>
        <taxon>Bacilli</taxon>
        <taxon>Bacillales</taxon>
        <taxon>Bacillaceae</taxon>
        <taxon>Marinococcus</taxon>
    </lineage>
</organism>
<dbReference type="GO" id="GO:0016757">
    <property type="term" value="F:glycosyltransferase activity"/>
    <property type="evidence" value="ECO:0007669"/>
    <property type="project" value="InterPro"/>
</dbReference>
<reference evidence="3 4" key="1">
    <citation type="submission" date="2016-10" db="EMBL/GenBank/DDBJ databases">
        <authorList>
            <person name="de Groot N.N."/>
        </authorList>
    </citation>
    <scope>NUCLEOTIDE SEQUENCE [LARGE SCALE GENOMIC DNA]</scope>
    <source>
        <strain evidence="3 4">DSM 23126</strain>
    </source>
</reference>
<dbReference type="Gene3D" id="3.40.50.2000">
    <property type="entry name" value="Glycogen Phosphorylase B"/>
    <property type="match status" value="1"/>
</dbReference>
<dbReference type="EMBL" id="FNNC01000002">
    <property type="protein sequence ID" value="SDW43061.1"/>
    <property type="molecule type" value="Genomic_DNA"/>
</dbReference>
<evidence type="ECO:0000256" key="1">
    <source>
        <dbReference type="ARBA" id="ARBA00022679"/>
    </source>
</evidence>
<name>A0A1H2TGL9_9BACI</name>
<accession>A0A1H2TGL9</accession>